<accession>A0A7Y4LZP8</accession>
<protein>
    <submittedName>
        <fullName evidence="1">Uncharacterized protein</fullName>
    </submittedName>
</protein>
<dbReference type="AlphaFoldDB" id="A0A7Y4LZP8"/>
<dbReference type="RefSeq" id="WP_171583747.1">
    <property type="nucleotide sequence ID" value="NZ_JAAVLX010000019.1"/>
</dbReference>
<keyword evidence="2" id="KW-1185">Reference proteome</keyword>
<dbReference type="EMBL" id="JAAVLX010000019">
    <property type="protein sequence ID" value="NOJ44564.1"/>
    <property type="molecule type" value="Genomic_DNA"/>
</dbReference>
<name>A0A7Y4LZP8_9BRAD</name>
<organism evidence="1 2">
    <name type="scientific">Bradyrhizobium australiense</name>
    <dbReference type="NCBI Taxonomy" id="2721161"/>
    <lineage>
        <taxon>Bacteria</taxon>
        <taxon>Pseudomonadati</taxon>
        <taxon>Pseudomonadota</taxon>
        <taxon>Alphaproteobacteria</taxon>
        <taxon>Hyphomicrobiales</taxon>
        <taxon>Nitrobacteraceae</taxon>
        <taxon>Bradyrhizobium</taxon>
    </lineage>
</organism>
<dbReference type="Proteomes" id="UP000544122">
    <property type="component" value="Unassembled WGS sequence"/>
</dbReference>
<comment type="caution">
    <text evidence="1">The sequence shown here is derived from an EMBL/GenBank/DDBJ whole genome shotgun (WGS) entry which is preliminary data.</text>
</comment>
<reference evidence="1 2" key="1">
    <citation type="submission" date="2020-03" db="EMBL/GenBank/DDBJ databases">
        <title>Bradyrhizobium diversity isolated from nodules of Indigofera sp.</title>
        <authorList>
            <person name="Klepa M."/>
            <person name="Helene L."/>
            <person name="Hungria M."/>
        </authorList>
    </citation>
    <scope>NUCLEOTIDE SEQUENCE [LARGE SCALE GENOMIC DNA]</scope>
    <source>
        <strain evidence="1 2">WSM 1791</strain>
    </source>
</reference>
<gene>
    <name evidence="1" type="ORF">HCN58_34430</name>
</gene>
<evidence type="ECO:0000313" key="2">
    <source>
        <dbReference type="Proteomes" id="UP000544122"/>
    </source>
</evidence>
<proteinExistence type="predicted"/>
<sequence length="67" mass="6963">MLSSAIMRMVVVADLAFAMAIKIQPIEIVRKAVVGDVVLNMFSPAGRCLRLGEMAGAVLGATSTITG</sequence>
<evidence type="ECO:0000313" key="1">
    <source>
        <dbReference type="EMBL" id="NOJ44564.1"/>
    </source>
</evidence>